<gene>
    <name evidence="2" type="ORF">K9S39_31450</name>
</gene>
<evidence type="ECO:0000313" key="2">
    <source>
        <dbReference type="EMBL" id="UQA95785.1"/>
    </source>
</evidence>
<accession>A0ABY4MHA4</accession>
<dbReference type="InterPro" id="IPR010872">
    <property type="entry name" value="MDMPI_C-term_domain"/>
</dbReference>
<feature type="domain" description="MDMPI C-terminal" evidence="1">
    <location>
        <begin position="24"/>
        <end position="129"/>
    </location>
</feature>
<organism evidence="2 3">
    <name type="scientific">Streptomyces halobius</name>
    <dbReference type="NCBI Taxonomy" id="2879846"/>
    <lineage>
        <taxon>Bacteria</taxon>
        <taxon>Bacillati</taxon>
        <taxon>Actinomycetota</taxon>
        <taxon>Actinomycetes</taxon>
        <taxon>Kitasatosporales</taxon>
        <taxon>Streptomycetaceae</taxon>
        <taxon>Streptomyces</taxon>
    </lineage>
</organism>
<keyword evidence="3" id="KW-1185">Reference proteome</keyword>
<reference evidence="2" key="1">
    <citation type="submission" date="2021-10" db="EMBL/GenBank/DDBJ databases">
        <title>Streptomyces nigrumlapis sp.nov.,an antimicrobial producing actinobacterium isolated from Black Gobi rocks.</title>
        <authorList>
            <person name="Wen Y."/>
            <person name="Zhang W."/>
            <person name="Liu X.G."/>
        </authorList>
    </citation>
    <scope>NUCLEOTIDE SEQUENCE</scope>
    <source>
        <strain evidence="2">ST13-2-2</strain>
    </source>
</reference>
<evidence type="ECO:0000259" key="1">
    <source>
        <dbReference type="Pfam" id="PF07398"/>
    </source>
</evidence>
<name>A0ABY4MHA4_9ACTN</name>
<dbReference type="EMBL" id="CP086322">
    <property type="protein sequence ID" value="UQA95785.1"/>
    <property type="molecule type" value="Genomic_DNA"/>
</dbReference>
<dbReference type="Pfam" id="PF07398">
    <property type="entry name" value="MDMPI_C"/>
    <property type="match status" value="1"/>
</dbReference>
<sequence length="137" mass="15388">MTLQGSLTHERYCSELLAEVPHEVAADCLEEWLQLCALPMVAERWAAGGKKLFGPGRSIGLHATDSPPGLHAEWFLDLTGERLTHRRTHEKAAVTLRGRLTDVLRVFYRRLPADSDRVEVLGDRALLDRWLEAASFA</sequence>
<evidence type="ECO:0000313" key="3">
    <source>
        <dbReference type="Proteomes" id="UP000830115"/>
    </source>
</evidence>
<dbReference type="RefSeq" id="WP_248866698.1">
    <property type="nucleotide sequence ID" value="NZ_CP086322.1"/>
</dbReference>
<dbReference type="PANTHER" id="PTHR40758:SF1">
    <property type="entry name" value="CONSERVED PROTEIN"/>
    <property type="match status" value="1"/>
</dbReference>
<dbReference type="PANTHER" id="PTHR40758">
    <property type="entry name" value="CONSERVED PROTEIN"/>
    <property type="match status" value="1"/>
</dbReference>
<dbReference type="SUPFAM" id="SSF55718">
    <property type="entry name" value="SCP-like"/>
    <property type="match status" value="1"/>
</dbReference>
<proteinExistence type="predicted"/>
<protein>
    <recommendedName>
        <fullName evidence="1">MDMPI C-terminal domain-containing protein</fullName>
    </recommendedName>
</protein>
<dbReference type="Proteomes" id="UP000830115">
    <property type="component" value="Chromosome"/>
</dbReference>
<dbReference type="InterPro" id="IPR036527">
    <property type="entry name" value="SCP2_sterol-bd_dom_sf"/>
</dbReference>